<dbReference type="eggNOG" id="COG5421">
    <property type="taxonomic scope" value="Bacteria"/>
</dbReference>
<keyword evidence="1" id="KW-1133">Transmembrane helix</keyword>
<keyword evidence="1" id="KW-0472">Membrane</keyword>
<dbReference type="InterPro" id="IPR002559">
    <property type="entry name" value="Transposase_11"/>
</dbReference>
<keyword evidence="5" id="KW-1185">Reference proteome</keyword>
<dbReference type="SUPFAM" id="SSF53098">
    <property type="entry name" value="Ribonuclease H-like"/>
    <property type="match status" value="1"/>
</dbReference>
<dbReference type="NCBIfam" id="NF033559">
    <property type="entry name" value="transpos_IS1634"/>
    <property type="match status" value="1"/>
</dbReference>
<dbReference type="PANTHER" id="PTHR34614:SF2">
    <property type="entry name" value="TRANSPOSASE IS4-LIKE DOMAIN-CONTAINING PROTEIN"/>
    <property type="match status" value="1"/>
</dbReference>
<feature type="domain" description="DUF4277" evidence="3">
    <location>
        <begin position="7"/>
        <end position="114"/>
    </location>
</feature>
<evidence type="ECO:0000313" key="4">
    <source>
        <dbReference type="EMBL" id="KEQ19448.1"/>
    </source>
</evidence>
<dbReference type="EMBL" id="JOKH01000001">
    <property type="protein sequence ID" value="KEQ19448.1"/>
    <property type="molecule type" value="Genomic_DNA"/>
</dbReference>
<comment type="caution">
    <text evidence="4">The sequence shown here is derived from an EMBL/GenBank/DDBJ whole genome shotgun (WGS) entry which is preliminary data.</text>
</comment>
<feature type="transmembrane region" description="Helical" evidence="1">
    <location>
        <begin position="454"/>
        <end position="471"/>
    </location>
</feature>
<dbReference type="GO" id="GO:0003677">
    <property type="term" value="F:DNA binding"/>
    <property type="evidence" value="ECO:0007669"/>
    <property type="project" value="InterPro"/>
</dbReference>
<evidence type="ECO:0000259" key="3">
    <source>
        <dbReference type="Pfam" id="PF14104"/>
    </source>
</evidence>
<reference evidence="4 5" key="1">
    <citation type="submission" date="2014-06" db="EMBL/GenBank/DDBJ databases">
        <title>Whole Genome Sequences of Three Symbiotic Endozoicomonas Bacteria.</title>
        <authorList>
            <person name="Neave M.J."/>
            <person name="Apprill A."/>
            <person name="Voolstra C.R."/>
        </authorList>
    </citation>
    <scope>NUCLEOTIDE SEQUENCE [LARGE SCALE GENOMIC DNA]</scope>
    <source>
        <strain evidence="4 5">DSM 25634</strain>
    </source>
</reference>
<name>A0A081NLX5_9GAMM</name>
<keyword evidence="1" id="KW-0812">Transmembrane</keyword>
<evidence type="ECO:0008006" key="6">
    <source>
        <dbReference type="Google" id="ProtNLM"/>
    </source>
</evidence>
<dbReference type="Pfam" id="PF14104">
    <property type="entry name" value="DUF4277"/>
    <property type="match status" value="1"/>
</dbReference>
<evidence type="ECO:0000313" key="5">
    <source>
        <dbReference type="Proteomes" id="UP000028073"/>
    </source>
</evidence>
<evidence type="ECO:0000256" key="1">
    <source>
        <dbReference type="SAM" id="Phobius"/>
    </source>
</evidence>
<dbReference type="Proteomes" id="UP000028073">
    <property type="component" value="Unassembled WGS sequence"/>
</dbReference>
<dbReference type="AlphaFoldDB" id="A0A081NLX5"/>
<dbReference type="InterPro" id="IPR025457">
    <property type="entry name" value="DUF4277"/>
</dbReference>
<dbReference type="RefSeq" id="WP_034833306.1">
    <property type="nucleotide sequence ID" value="NZ_JOKH01000001.1"/>
</dbReference>
<sequence>MPPIQYSTQVMDHLGLVAGMCKELGIAEHIDRRAPKVSDEWNVSHGEAVVAMIINGLGFTGQSLHMFPQFFDNKPLDKLIREEIKPEHLNDKVLGRALDELFDLDVSKVSFELAIKVVTHLKLPCDALNLDGTGFHVDGRYNCGDEVDDEDLNCIRLCKGYSRDHRPDLNQAILLLLTENRAGIPLFMKAASGNVTDKTSFNKIVSQHVKSFKAALNARYFVGDAALYVADTIQELNEQNQWFITRVPLNIGAAKELVQGAPSRSMEAVEGFEYYESVETLSDYAGVVQRWVLFRNKQSQKTEQKTLTRRMQKKSLKEFKELEKLSKKPFRCEADAMEAFRKWEKQSELCQAESRLIKTPCYKTKGRPAEGTAPDHYEYYVTGFCSVTVQSRRDAEASLGCFILATNDMDTARLDAAELLKTYKSQQQVERGFRFLKSPDFLVSSLYLKKPERIEALLMVMTLCLMVYAAIQHRIRYELKKQSRTFPDMKKKPAQNPTGRWVFFCFDGIHILTINGMEKHVIGITERQSTIIFILGSTYQEIYS</sequence>
<evidence type="ECO:0000259" key="2">
    <source>
        <dbReference type="Pfam" id="PF01609"/>
    </source>
</evidence>
<dbReference type="GO" id="GO:0006313">
    <property type="term" value="P:DNA transposition"/>
    <property type="evidence" value="ECO:0007669"/>
    <property type="project" value="InterPro"/>
</dbReference>
<dbReference type="Pfam" id="PF01609">
    <property type="entry name" value="DDE_Tnp_1"/>
    <property type="match status" value="1"/>
</dbReference>
<dbReference type="PANTHER" id="PTHR34614">
    <property type="match status" value="1"/>
</dbReference>
<accession>A0A081NLX5</accession>
<protein>
    <recommendedName>
        <fullName evidence="6">Transposase</fullName>
    </recommendedName>
</protein>
<dbReference type="InterPro" id="IPR012337">
    <property type="entry name" value="RNaseH-like_sf"/>
</dbReference>
<proteinExistence type="predicted"/>
<dbReference type="InterPro" id="IPR047654">
    <property type="entry name" value="IS1634_transpos"/>
</dbReference>
<dbReference type="OrthoDB" id="5654337at2"/>
<gene>
    <name evidence="4" type="ORF">GZ78_05775</name>
</gene>
<feature type="domain" description="Transposase IS4-like" evidence="2">
    <location>
        <begin position="173"/>
        <end position="466"/>
    </location>
</feature>
<dbReference type="GO" id="GO:0004803">
    <property type="term" value="F:transposase activity"/>
    <property type="evidence" value="ECO:0007669"/>
    <property type="project" value="InterPro"/>
</dbReference>
<organism evidence="4 5">
    <name type="scientific">Endozoicomonas numazuensis</name>
    <dbReference type="NCBI Taxonomy" id="1137799"/>
    <lineage>
        <taxon>Bacteria</taxon>
        <taxon>Pseudomonadati</taxon>
        <taxon>Pseudomonadota</taxon>
        <taxon>Gammaproteobacteria</taxon>
        <taxon>Oceanospirillales</taxon>
        <taxon>Endozoicomonadaceae</taxon>
        <taxon>Endozoicomonas</taxon>
    </lineage>
</organism>